<evidence type="ECO:0000256" key="7">
    <source>
        <dbReference type="SAM" id="MobiDB-lite"/>
    </source>
</evidence>
<dbReference type="GO" id="GO:0006270">
    <property type="term" value="P:DNA replication initiation"/>
    <property type="evidence" value="ECO:0007669"/>
    <property type="project" value="EnsemblFungi"/>
</dbReference>
<dbReference type="GeneID" id="34519213"/>
<dbReference type="GO" id="GO:0016233">
    <property type="term" value="P:telomere capping"/>
    <property type="evidence" value="ECO:0007669"/>
    <property type="project" value="EnsemblFungi"/>
</dbReference>
<dbReference type="STRING" id="1382522.W6MHN6"/>
<dbReference type="GO" id="GO:0003677">
    <property type="term" value="F:DNA binding"/>
    <property type="evidence" value="ECO:0007669"/>
    <property type="project" value="InterPro"/>
</dbReference>
<comment type="similarity">
    <text evidence="2 6">Belongs to the DNA polymerase alpha subunit B family.</text>
</comment>
<dbReference type="InterPro" id="IPR016722">
    <property type="entry name" value="DNA_pol_alpha_bsu"/>
</dbReference>
<reference evidence="10" key="2">
    <citation type="submission" date="2014-02" db="EMBL/GenBank/DDBJ databases">
        <title>Complete DNA sequence of /Kuraishia capsulata/ illustrates novel genomic features among budding yeasts (/Saccharomycotina/).</title>
        <authorList>
            <person name="Morales L."/>
            <person name="Noel B."/>
            <person name="Porcel B."/>
            <person name="Marcet-Houben M."/>
            <person name="Hullo M-F."/>
            <person name="Sacerdot C."/>
            <person name="Tekaia F."/>
            <person name="Leh-Louis V."/>
            <person name="Despons L."/>
            <person name="Khanna V."/>
            <person name="Aury J-M."/>
            <person name="Barbe V."/>
            <person name="Couloux A."/>
            <person name="Labadie K."/>
            <person name="Pelletier E."/>
            <person name="Souciet J-L."/>
            <person name="Boekhout T."/>
            <person name="Gabaldon T."/>
            <person name="Wincker P."/>
            <person name="Dujon B."/>
        </authorList>
    </citation>
    <scope>NUCLEOTIDE SEQUENCE</scope>
    <source>
        <strain evidence="10">CBS 1993</strain>
    </source>
</reference>
<feature type="domain" description="DNA polymerase alpha subunit B OB" evidence="9">
    <location>
        <begin position="237"/>
        <end position="348"/>
    </location>
</feature>
<protein>
    <recommendedName>
        <fullName evidence="3 6">DNA polymerase alpha subunit B</fullName>
    </recommendedName>
</protein>
<dbReference type="Proteomes" id="UP000019384">
    <property type="component" value="Unassembled WGS sequence"/>
</dbReference>
<dbReference type="PIRSF" id="PIRSF018300">
    <property type="entry name" value="DNA_pol_alph_2"/>
    <property type="match status" value="1"/>
</dbReference>
<dbReference type="EMBL" id="HG793126">
    <property type="protein sequence ID" value="CDK25814.1"/>
    <property type="molecule type" value="Genomic_DNA"/>
</dbReference>
<gene>
    <name evidence="10" type="ORF">KUCA_T00001784001</name>
</gene>
<keyword evidence="5 6" id="KW-0539">Nucleus</keyword>
<dbReference type="Pfam" id="PF22062">
    <property type="entry name" value="OB_DPOA2"/>
    <property type="match status" value="1"/>
</dbReference>
<evidence type="ECO:0000256" key="1">
    <source>
        <dbReference type="ARBA" id="ARBA00004123"/>
    </source>
</evidence>
<name>W6MHN6_9ASCO</name>
<dbReference type="GO" id="GO:0003887">
    <property type="term" value="F:DNA-directed DNA polymerase activity"/>
    <property type="evidence" value="ECO:0007669"/>
    <property type="project" value="EnsemblFungi"/>
</dbReference>
<dbReference type="Gene3D" id="3.60.21.60">
    <property type="match status" value="2"/>
</dbReference>
<evidence type="ECO:0000256" key="6">
    <source>
        <dbReference type="PIRNR" id="PIRNR018300"/>
    </source>
</evidence>
<keyword evidence="11" id="KW-1185">Reference proteome</keyword>
<reference evidence="10" key="1">
    <citation type="submission" date="2013-12" db="EMBL/GenBank/DDBJ databases">
        <authorList>
            <person name="Genoscope - CEA"/>
        </authorList>
    </citation>
    <scope>NUCLEOTIDE SEQUENCE</scope>
    <source>
        <strain evidence="10">CBS 1993</strain>
    </source>
</reference>
<comment type="subcellular location">
    <subcellularLocation>
        <location evidence="1 6">Nucleus</location>
    </subcellularLocation>
</comment>
<organism evidence="10 11">
    <name type="scientific">Kuraishia capsulata CBS 1993</name>
    <dbReference type="NCBI Taxonomy" id="1382522"/>
    <lineage>
        <taxon>Eukaryota</taxon>
        <taxon>Fungi</taxon>
        <taxon>Dikarya</taxon>
        <taxon>Ascomycota</taxon>
        <taxon>Saccharomycotina</taxon>
        <taxon>Pichiomycetes</taxon>
        <taxon>Pichiales</taxon>
        <taxon>Pichiaceae</taxon>
        <taxon>Kuraishia</taxon>
    </lineage>
</organism>
<evidence type="ECO:0000259" key="9">
    <source>
        <dbReference type="Pfam" id="PF22062"/>
    </source>
</evidence>
<dbReference type="PANTHER" id="PTHR23061">
    <property type="entry name" value="DNA POLYMERASE 2 ALPHA 70 KDA SUBUNIT"/>
    <property type="match status" value="1"/>
</dbReference>
<feature type="compositionally biased region" description="Polar residues" evidence="7">
    <location>
        <begin position="177"/>
        <end position="186"/>
    </location>
</feature>
<dbReference type="RefSeq" id="XP_022457825.1">
    <property type="nucleotide sequence ID" value="XM_022604000.1"/>
</dbReference>
<feature type="region of interest" description="Disordered" evidence="7">
    <location>
        <begin position="117"/>
        <end position="186"/>
    </location>
</feature>
<evidence type="ECO:0000313" key="10">
    <source>
        <dbReference type="EMBL" id="CDK25814.1"/>
    </source>
</evidence>
<dbReference type="HOGENOM" id="CLU_014923_1_0_1"/>
<evidence type="ECO:0000256" key="3">
    <source>
        <dbReference type="ARBA" id="ARBA00018596"/>
    </source>
</evidence>
<evidence type="ECO:0000259" key="8">
    <source>
        <dbReference type="Pfam" id="PF04042"/>
    </source>
</evidence>
<evidence type="ECO:0000256" key="2">
    <source>
        <dbReference type="ARBA" id="ARBA00007299"/>
    </source>
</evidence>
<proteinExistence type="inferred from homology"/>
<dbReference type="GO" id="GO:0005635">
    <property type="term" value="C:nuclear envelope"/>
    <property type="evidence" value="ECO:0007669"/>
    <property type="project" value="EnsemblFungi"/>
</dbReference>
<dbReference type="Pfam" id="PF04042">
    <property type="entry name" value="DNA_pol_E_B"/>
    <property type="match status" value="1"/>
</dbReference>
<comment type="function">
    <text evidence="6">Accessory subunit of the DNA polymerase alpha complex (also known as the alpha DNA polymerase-primase complex) which plays an essential role in the initiation of DNA synthesis.</text>
</comment>
<dbReference type="GO" id="GO:0005658">
    <property type="term" value="C:alpha DNA polymerase:primase complex"/>
    <property type="evidence" value="ECO:0007669"/>
    <property type="project" value="EnsemblFungi"/>
</dbReference>
<evidence type="ECO:0000313" key="11">
    <source>
        <dbReference type="Proteomes" id="UP000019384"/>
    </source>
</evidence>
<accession>W6MHN6</accession>
<dbReference type="AlphaFoldDB" id="W6MHN6"/>
<dbReference type="InterPro" id="IPR054300">
    <property type="entry name" value="OB_DPOA2"/>
</dbReference>
<dbReference type="PANTHER" id="PTHR23061:SF12">
    <property type="entry name" value="DNA POLYMERASE ALPHA SUBUNIT B"/>
    <property type="match status" value="1"/>
</dbReference>
<evidence type="ECO:0000256" key="5">
    <source>
        <dbReference type="ARBA" id="ARBA00023242"/>
    </source>
</evidence>
<keyword evidence="4 6" id="KW-0235">DNA replication</keyword>
<sequence length="663" mass="73296">MLSSERYSTRVIEPVNLLVHAATMTVESELMSVFGIGDEEKDKVTKCQTIMTLYDLSVEDLSIKWESYVMTQANDPEMKVSIESLDKLQEYIQQSIRKKNQQNLTASAMKAKVRPGIRTNFNMSNLPSMGPPSTPSSSAKKRRLETPLSKSHGMVTSSPVSGGLAPSSDPVPATPETPLQSRQADSGTIIESLNPEIIDSAAEGLVEVSKPIKITAHFEDSKYNFRPMGQKLLEAADILDEQIETFTKVVQEHYQLPDDAFANPMAPSQKQVVVVGRVVPDSSVNQHNIRLDATSVFLEASRVAGYGERAQLKLDNIQNYSFFPGQIVALRGQNPDGSGFIVDEILQLPYLGSFVSSESDIEKYRENLNGSALKVVTCVGPYTRSDNFDLSALSAFVDRMNNEVHPHAIVMLGPFIDVTHPKIADGSISLPNGDPQTLDDIFTLAMTPVLRNLDQNTRVILVPSTKDATAKHPTYPQSGFDRKSLGLPRNFTCFPNPASFQLNDALFGVSNNDVVKDMAEVAGPLVERKNRFDRVAVHVMEQRRYYPVFPGGVKTRKIPGTETIEHISGADLDVPYLGLTELPEVIPDVLIMPSEMRYFARVVRNVITINPGVFMRPTGNGTYAVTHIKSPDPEDLEVAETDGDEKCYLHNVWKRARVDIVKT</sequence>
<feature type="domain" description="DNA polymerase alpha/delta/epsilon subunit B" evidence="8">
    <location>
        <begin position="375"/>
        <end position="600"/>
    </location>
</feature>
<evidence type="ECO:0000256" key="4">
    <source>
        <dbReference type="ARBA" id="ARBA00022705"/>
    </source>
</evidence>
<dbReference type="InterPro" id="IPR007185">
    <property type="entry name" value="DNA_pol_a/d/e_bsu"/>
</dbReference>
<dbReference type="OrthoDB" id="336885at2759"/>